<sequence>MAEDPMWCLVMFDLPTETTQNKRDYRAFRNLLIDSGFLLTQYSVYTKYSPRGYLTQQSINFIKDSVPPQGEVCILHVTDRQWANMIRFFNAKEKKNPEQPEQLTIF</sequence>
<dbReference type="SUPFAM" id="SSF143430">
    <property type="entry name" value="TTP0101/SSO1404-like"/>
    <property type="match status" value="1"/>
</dbReference>
<dbReference type="InterPro" id="IPR019199">
    <property type="entry name" value="Virulence_VapD/CRISPR_Cas2"/>
</dbReference>
<evidence type="ECO:0000256" key="3">
    <source>
        <dbReference type="ARBA" id="ARBA00022722"/>
    </source>
</evidence>
<protein>
    <recommendedName>
        <fullName evidence="9">CRISPR-associated endoribonuclease Cas2</fullName>
        <ecNumber evidence="9">3.1.-.-</ecNumber>
    </recommendedName>
</protein>
<comment type="subunit">
    <text evidence="9">Homodimer, forms a heterotetramer with a Cas1 homodimer.</text>
</comment>
<dbReference type="HAMAP" id="MF_01471">
    <property type="entry name" value="Cas2"/>
    <property type="match status" value="1"/>
</dbReference>
<evidence type="ECO:0000256" key="5">
    <source>
        <dbReference type="ARBA" id="ARBA00022759"/>
    </source>
</evidence>
<dbReference type="InterPro" id="IPR021127">
    <property type="entry name" value="CRISPR_associated_Cas2"/>
</dbReference>
<proteinExistence type="inferred from homology"/>
<evidence type="ECO:0000313" key="11">
    <source>
        <dbReference type="Proteomes" id="UP001275049"/>
    </source>
</evidence>
<gene>
    <name evidence="9 10" type="primary">cas2</name>
    <name evidence="10" type="ORF">R6G86_08470</name>
</gene>
<comment type="similarity">
    <text evidence="2 9">Belongs to the CRISPR-associated endoribonuclease Cas2 protein family.</text>
</comment>
<evidence type="ECO:0000256" key="9">
    <source>
        <dbReference type="HAMAP-Rule" id="MF_01471"/>
    </source>
</evidence>
<keyword evidence="8 9" id="KW-0051">Antiviral defense</keyword>
<evidence type="ECO:0000256" key="1">
    <source>
        <dbReference type="ARBA" id="ARBA00001946"/>
    </source>
</evidence>
<dbReference type="GO" id="GO:0004519">
    <property type="term" value="F:endonuclease activity"/>
    <property type="evidence" value="ECO:0007669"/>
    <property type="project" value="UniProtKB-KW"/>
</dbReference>
<evidence type="ECO:0000313" key="10">
    <source>
        <dbReference type="EMBL" id="MDY5133765.1"/>
    </source>
</evidence>
<reference evidence="10 11" key="1">
    <citation type="submission" date="2023-10" db="EMBL/GenBank/DDBJ databases">
        <title>Whole Genome based description of the genera Actinobaculum and Actinotignum reveals a complex phylogenetic relationship within the species included in the genus Actinotignum.</title>
        <authorList>
            <person name="Jensen C.S."/>
            <person name="Dargis R."/>
            <person name="Kemp M."/>
            <person name="Christensen J.J."/>
        </authorList>
    </citation>
    <scope>NUCLEOTIDE SEQUENCE [LARGE SCALE GENOMIC DNA]</scope>
    <source>
        <strain evidence="10 11">SLA_B974</strain>
    </source>
</reference>
<keyword evidence="3 9" id="KW-0540">Nuclease</keyword>
<feature type="binding site" evidence="9">
    <location>
        <position position="13"/>
    </location>
    <ligand>
        <name>Mg(2+)</name>
        <dbReference type="ChEBI" id="CHEBI:18420"/>
        <note>catalytic</note>
    </ligand>
</feature>
<evidence type="ECO:0000256" key="8">
    <source>
        <dbReference type="ARBA" id="ARBA00023118"/>
    </source>
</evidence>
<evidence type="ECO:0000256" key="4">
    <source>
        <dbReference type="ARBA" id="ARBA00022723"/>
    </source>
</evidence>
<comment type="caution">
    <text evidence="10">The sequence shown here is derived from an EMBL/GenBank/DDBJ whole genome shotgun (WGS) entry which is preliminary data.</text>
</comment>
<evidence type="ECO:0000256" key="2">
    <source>
        <dbReference type="ARBA" id="ARBA00009959"/>
    </source>
</evidence>
<organism evidence="10 11">
    <name type="scientific">Actinotignum urinale</name>
    <dbReference type="NCBI Taxonomy" id="190146"/>
    <lineage>
        <taxon>Bacteria</taxon>
        <taxon>Bacillati</taxon>
        <taxon>Actinomycetota</taxon>
        <taxon>Actinomycetes</taxon>
        <taxon>Actinomycetales</taxon>
        <taxon>Actinomycetaceae</taxon>
        <taxon>Actinotignum</taxon>
    </lineage>
</organism>
<dbReference type="EMBL" id="JAWNGA010000019">
    <property type="protein sequence ID" value="MDY5133765.1"/>
    <property type="molecule type" value="Genomic_DNA"/>
</dbReference>
<name>A0ABU5GAS2_9ACTO</name>
<dbReference type="Pfam" id="PF09827">
    <property type="entry name" value="CRISPR_Cas2"/>
    <property type="match status" value="1"/>
</dbReference>
<keyword evidence="6 9" id="KW-0378">Hydrolase</keyword>
<evidence type="ECO:0000256" key="6">
    <source>
        <dbReference type="ARBA" id="ARBA00022801"/>
    </source>
</evidence>
<dbReference type="NCBIfam" id="TIGR01573">
    <property type="entry name" value="cas2"/>
    <property type="match status" value="1"/>
</dbReference>
<comment type="function">
    <text evidence="9">CRISPR (clustered regularly interspaced short palindromic repeat), is an adaptive immune system that provides protection against mobile genetic elements (viruses, transposable elements and conjugative plasmids). CRISPR clusters contain sequences complementary to antecedent mobile elements and target invading nucleic acids. CRISPR clusters are transcribed and processed into CRISPR RNA (crRNA). Functions as a ssRNA-specific endoribonuclease. Involved in the integration of spacer DNA into the CRISPR cassette.</text>
</comment>
<dbReference type="Proteomes" id="UP001275049">
    <property type="component" value="Unassembled WGS sequence"/>
</dbReference>
<keyword evidence="5 9" id="KW-0255">Endonuclease</keyword>
<dbReference type="RefSeq" id="WP_102166026.1">
    <property type="nucleotide sequence ID" value="NZ_CP126967.1"/>
</dbReference>
<evidence type="ECO:0000256" key="7">
    <source>
        <dbReference type="ARBA" id="ARBA00022842"/>
    </source>
</evidence>
<keyword evidence="7 9" id="KW-0460">Magnesium</keyword>
<comment type="cofactor">
    <cofactor evidence="1 9">
        <name>Mg(2+)</name>
        <dbReference type="ChEBI" id="CHEBI:18420"/>
    </cofactor>
</comment>
<dbReference type="EC" id="3.1.-.-" evidence="9"/>
<keyword evidence="11" id="KW-1185">Reference proteome</keyword>
<keyword evidence="4 9" id="KW-0479">Metal-binding</keyword>
<accession>A0ABU5GAS2</accession>